<accession>A0A916ZR98</accession>
<dbReference type="EMBL" id="BMJM01000004">
    <property type="protein sequence ID" value="GGE08408.1"/>
    <property type="molecule type" value="Genomic_DNA"/>
</dbReference>
<reference evidence="3" key="1">
    <citation type="journal article" date="2014" name="Int. J. Syst. Evol. Microbiol.">
        <title>Complete genome sequence of Corynebacterium casei LMG S-19264T (=DSM 44701T), isolated from a smear-ripened cheese.</title>
        <authorList>
            <consortium name="US DOE Joint Genome Institute (JGI-PGF)"/>
            <person name="Walter F."/>
            <person name="Albersmeier A."/>
            <person name="Kalinowski J."/>
            <person name="Ruckert C."/>
        </authorList>
    </citation>
    <scope>NUCLEOTIDE SEQUENCE</scope>
    <source>
        <strain evidence="3">CGMCC 1.15519</strain>
    </source>
</reference>
<evidence type="ECO:0000313" key="4">
    <source>
        <dbReference type="Proteomes" id="UP000635071"/>
    </source>
</evidence>
<dbReference type="GO" id="GO:0035556">
    <property type="term" value="P:intracellular signal transduction"/>
    <property type="evidence" value="ECO:0007669"/>
    <property type="project" value="InterPro"/>
</dbReference>
<evidence type="ECO:0000259" key="2">
    <source>
        <dbReference type="PROSITE" id="PS50125"/>
    </source>
</evidence>
<dbReference type="PANTHER" id="PTHR16138:SF7">
    <property type="entry name" value="PALMITOYL-PROTEIN THIOESTERASE ABHD10, MITOCHONDRIAL"/>
    <property type="match status" value="1"/>
</dbReference>
<dbReference type="PANTHER" id="PTHR16138">
    <property type="entry name" value="MYCOPHENOLIC ACID ACYL-GLUCURONIDE ESTERASE, MITOCHONDRIAL"/>
    <property type="match status" value="1"/>
</dbReference>
<dbReference type="PROSITE" id="PS50125">
    <property type="entry name" value="GUANYLATE_CYCLASE_2"/>
    <property type="match status" value="1"/>
</dbReference>
<feature type="domain" description="Guanylate cyclase" evidence="2">
    <location>
        <begin position="100"/>
        <end position="138"/>
    </location>
</feature>
<keyword evidence="1 3" id="KW-0378">Hydrolase</keyword>
<sequence>MSKVDDELAWLMTEGAGPVTVFLPGYMSDMTGSKAMALADWATRTGRAFLRLDYSGCGASGGEFLEGSISRWTADALAVIERAAPGRRVVLVGSSMGGWIALRLGVLLGDRLAGLVGIAAAPDFTEWGLEVSDADRADLAAQGWFGRASEYDGEGYRYSRAFIEDAPGQLVLSGPIGISAPVRLLQGQRDEAVPWRLAPQIAGLVRSDDVQVMLVKEGDHRLSRPQDIALLLGAVTMILDGTG</sequence>
<dbReference type="Pfam" id="PF12146">
    <property type="entry name" value="Hydrolase_4"/>
    <property type="match status" value="1"/>
</dbReference>
<reference evidence="3" key="2">
    <citation type="submission" date="2020-09" db="EMBL/GenBank/DDBJ databases">
        <authorList>
            <person name="Sun Q."/>
            <person name="Zhou Y."/>
        </authorList>
    </citation>
    <scope>NUCLEOTIDE SEQUENCE</scope>
    <source>
        <strain evidence="3">CGMCC 1.15519</strain>
    </source>
</reference>
<keyword evidence="4" id="KW-1185">Reference proteome</keyword>
<dbReference type="InterPro" id="IPR029058">
    <property type="entry name" value="AB_hydrolase_fold"/>
</dbReference>
<dbReference type="SUPFAM" id="SSF53474">
    <property type="entry name" value="alpha/beta-Hydrolases"/>
    <property type="match status" value="1"/>
</dbReference>
<dbReference type="RefSeq" id="WP_188762186.1">
    <property type="nucleotide sequence ID" value="NZ_BMJM01000004.1"/>
</dbReference>
<dbReference type="Proteomes" id="UP000635071">
    <property type="component" value="Unassembled WGS sequence"/>
</dbReference>
<proteinExistence type="predicted"/>
<evidence type="ECO:0000313" key="3">
    <source>
        <dbReference type="EMBL" id="GGE08408.1"/>
    </source>
</evidence>
<organism evidence="3 4">
    <name type="scientific">Sandarakinorhabdus glacialis</name>
    <dbReference type="NCBI Taxonomy" id="1614636"/>
    <lineage>
        <taxon>Bacteria</taxon>
        <taxon>Pseudomonadati</taxon>
        <taxon>Pseudomonadota</taxon>
        <taxon>Alphaproteobacteria</taxon>
        <taxon>Sphingomonadales</taxon>
        <taxon>Sphingosinicellaceae</taxon>
        <taxon>Sandarakinorhabdus</taxon>
    </lineage>
</organism>
<dbReference type="GO" id="GO:0016787">
    <property type="term" value="F:hydrolase activity"/>
    <property type="evidence" value="ECO:0007669"/>
    <property type="project" value="UniProtKB-KW"/>
</dbReference>
<comment type="caution">
    <text evidence="3">The sequence shown here is derived from an EMBL/GenBank/DDBJ whole genome shotgun (WGS) entry which is preliminary data.</text>
</comment>
<dbReference type="Gene3D" id="3.40.50.1820">
    <property type="entry name" value="alpha/beta hydrolase"/>
    <property type="match status" value="1"/>
</dbReference>
<dbReference type="InterPro" id="IPR001054">
    <property type="entry name" value="A/G_cyclase"/>
</dbReference>
<evidence type="ECO:0000256" key="1">
    <source>
        <dbReference type="ARBA" id="ARBA00022801"/>
    </source>
</evidence>
<dbReference type="GO" id="GO:0009190">
    <property type="term" value="P:cyclic nucleotide biosynthetic process"/>
    <property type="evidence" value="ECO:0007669"/>
    <property type="project" value="InterPro"/>
</dbReference>
<protein>
    <submittedName>
        <fullName evidence="3">Alpha/beta hydrolase</fullName>
    </submittedName>
</protein>
<dbReference type="InterPro" id="IPR022742">
    <property type="entry name" value="Hydrolase_4"/>
</dbReference>
<dbReference type="AlphaFoldDB" id="A0A916ZR98"/>
<name>A0A916ZR98_9SPHN</name>
<dbReference type="InterPro" id="IPR052382">
    <property type="entry name" value="ABHD10_acyl-thioesterase"/>
</dbReference>
<gene>
    <name evidence="3" type="ORF">GCM10011529_13550</name>
</gene>